<feature type="region of interest" description="Disordered" evidence="1">
    <location>
        <begin position="1"/>
        <end position="52"/>
    </location>
</feature>
<dbReference type="EMBL" id="BLLK01000023">
    <property type="protein sequence ID" value="GFH47404.1"/>
    <property type="molecule type" value="Genomic_DNA"/>
</dbReference>
<evidence type="ECO:0000313" key="3">
    <source>
        <dbReference type="Proteomes" id="UP001054902"/>
    </source>
</evidence>
<feature type="region of interest" description="Disordered" evidence="1">
    <location>
        <begin position="460"/>
        <end position="501"/>
    </location>
</feature>
<reference evidence="2 3" key="1">
    <citation type="journal article" date="2021" name="Sci. Rep.">
        <title>The genome of the diatom Chaetoceros tenuissimus carries an ancient integrated fragment of an extant virus.</title>
        <authorList>
            <person name="Hongo Y."/>
            <person name="Kimura K."/>
            <person name="Takaki Y."/>
            <person name="Yoshida Y."/>
            <person name="Baba S."/>
            <person name="Kobayashi G."/>
            <person name="Nagasaki K."/>
            <person name="Hano T."/>
            <person name="Tomaru Y."/>
        </authorList>
    </citation>
    <scope>NUCLEOTIDE SEQUENCE [LARGE SCALE GENOMIC DNA]</scope>
    <source>
        <strain evidence="2 3">NIES-3715</strain>
    </source>
</reference>
<keyword evidence="3" id="KW-1185">Reference proteome</keyword>
<feature type="compositionally biased region" description="Polar residues" evidence="1">
    <location>
        <begin position="474"/>
        <end position="492"/>
    </location>
</feature>
<name>A0AAD3H2E9_9STRA</name>
<feature type="region of interest" description="Disordered" evidence="1">
    <location>
        <begin position="255"/>
        <end position="280"/>
    </location>
</feature>
<dbReference type="Proteomes" id="UP001054902">
    <property type="component" value="Unassembled WGS sequence"/>
</dbReference>
<organism evidence="2 3">
    <name type="scientific">Chaetoceros tenuissimus</name>
    <dbReference type="NCBI Taxonomy" id="426638"/>
    <lineage>
        <taxon>Eukaryota</taxon>
        <taxon>Sar</taxon>
        <taxon>Stramenopiles</taxon>
        <taxon>Ochrophyta</taxon>
        <taxon>Bacillariophyta</taxon>
        <taxon>Coscinodiscophyceae</taxon>
        <taxon>Chaetocerotophycidae</taxon>
        <taxon>Chaetocerotales</taxon>
        <taxon>Chaetocerotaceae</taxon>
        <taxon>Chaetoceros</taxon>
    </lineage>
</organism>
<evidence type="ECO:0000256" key="1">
    <source>
        <dbReference type="SAM" id="MobiDB-lite"/>
    </source>
</evidence>
<comment type="caution">
    <text evidence="2">The sequence shown here is derived from an EMBL/GenBank/DDBJ whole genome shotgun (WGS) entry which is preliminary data.</text>
</comment>
<protein>
    <submittedName>
        <fullName evidence="2">Uncharacterized protein</fullName>
    </submittedName>
</protein>
<accession>A0AAD3H2E9</accession>
<proteinExistence type="predicted"/>
<evidence type="ECO:0000313" key="2">
    <source>
        <dbReference type="EMBL" id="GFH47404.1"/>
    </source>
</evidence>
<feature type="compositionally biased region" description="Polar residues" evidence="1">
    <location>
        <begin position="8"/>
        <end position="19"/>
    </location>
</feature>
<feature type="compositionally biased region" description="Polar residues" evidence="1">
    <location>
        <begin position="33"/>
        <end position="45"/>
    </location>
</feature>
<dbReference type="AlphaFoldDB" id="A0AAD3H2E9"/>
<sequence length="583" mass="63378">MEGIALTEISTNAEATTSEVPLPQDEESLDPKCTSTLPDFSNSPTKQEETKKKPVHLFDRDTRLKLTVLSLSGIHVTASDNHYSSRKQVKMNSAQNFAITASVSFTGSCDPTDMHVVSSGLDSYSGKLFVESRPITVPNGMTDNLIAIWDDSQLSRSHGSIYSNDAIVFGKTRGTIQANPHVKPHLFVNLKDSQEECKQDLQMIQSRVGHTEETAVSSLSPELDDMEASTSFPSLQPIATSNTLKRNLSMIRENYSNSNLSPCNESTSPPPPPNSTPFTESKKEFDFAIVNTPSAYNEAAPVPEILEMHITLHINQVPTLNATDGHVENEDISSVKSSCVASAEGGGAVSHLVLFPDILNENNDSDELIEPGSSKILELPVRKRLIPLVKGSSTVSGLTDNHSSGSSVRGRYYEPEAYVDLDQDARIRVKLEVCTEEDIEKMQDEDCQVEIYKTDTTDLSLVNDDEDDARLNPNDENLNTDNSLEGQVNGDNVSALEDDEEDSPEVLAAAKEALNGQKGKLSVMNKTEKTEDSKLMCNGLNFESVLKSFTGMIMHCGEDGIELGLGAGGSMGSTIYTSGSMKL</sequence>
<gene>
    <name evidence="2" type="ORF">CTEN210_03879</name>
</gene>